<dbReference type="InterPro" id="IPR023187">
    <property type="entry name" value="Tscrpt_reg_MarR-type_CS"/>
</dbReference>
<feature type="domain" description="HTH marR-type" evidence="4">
    <location>
        <begin position="1"/>
        <end position="135"/>
    </location>
</feature>
<keyword evidence="2" id="KW-0238">DNA-binding</keyword>
<keyword evidence="1" id="KW-0805">Transcription regulation</keyword>
<dbReference type="InterPro" id="IPR000835">
    <property type="entry name" value="HTH_MarR-typ"/>
</dbReference>
<name>A0A2I1IM88_9ACTO</name>
<accession>A0A2I1IM88</accession>
<dbReference type="PANTHER" id="PTHR42756:SF1">
    <property type="entry name" value="TRANSCRIPTIONAL REPRESSOR OF EMRAB OPERON"/>
    <property type="match status" value="1"/>
</dbReference>
<dbReference type="AlphaFoldDB" id="A0A2I1IM88"/>
<dbReference type="PROSITE" id="PS50995">
    <property type="entry name" value="HTH_MARR_2"/>
    <property type="match status" value="1"/>
</dbReference>
<reference evidence="5 6" key="1">
    <citation type="submission" date="2017-12" db="EMBL/GenBank/DDBJ databases">
        <title>Phylogenetic diversity of female urinary microbiome.</title>
        <authorList>
            <person name="Thomas-White K."/>
            <person name="Wolfe A.J."/>
        </authorList>
    </citation>
    <scope>NUCLEOTIDE SEQUENCE [LARGE SCALE GENOMIC DNA]</scope>
    <source>
        <strain evidence="5 6">UMB0402</strain>
    </source>
</reference>
<keyword evidence="3" id="KW-0804">Transcription</keyword>
<organism evidence="5 6">
    <name type="scientific">Winkia neuii</name>
    <dbReference type="NCBI Taxonomy" id="33007"/>
    <lineage>
        <taxon>Bacteria</taxon>
        <taxon>Bacillati</taxon>
        <taxon>Actinomycetota</taxon>
        <taxon>Actinomycetes</taxon>
        <taxon>Actinomycetales</taxon>
        <taxon>Actinomycetaceae</taxon>
        <taxon>Winkia</taxon>
    </lineage>
</organism>
<dbReference type="Pfam" id="PF12802">
    <property type="entry name" value="MarR_2"/>
    <property type="match status" value="1"/>
</dbReference>
<dbReference type="PROSITE" id="PS01117">
    <property type="entry name" value="HTH_MARR_1"/>
    <property type="match status" value="1"/>
</dbReference>
<gene>
    <name evidence="5" type="ORF">CYJ19_07615</name>
</gene>
<comment type="caution">
    <text evidence="5">The sequence shown here is derived from an EMBL/GenBank/DDBJ whole genome shotgun (WGS) entry which is preliminary data.</text>
</comment>
<evidence type="ECO:0000256" key="3">
    <source>
        <dbReference type="ARBA" id="ARBA00023163"/>
    </source>
</evidence>
<dbReference type="InterPro" id="IPR036390">
    <property type="entry name" value="WH_DNA-bd_sf"/>
</dbReference>
<dbReference type="GO" id="GO:0003677">
    <property type="term" value="F:DNA binding"/>
    <property type="evidence" value="ECO:0007669"/>
    <property type="project" value="UniProtKB-KW"/>
</dbReference>
<dbReference type="Gene3D" id="1.10.10.10">
    <property type="entry name" value="Winged helix-like DNA-binding domain superfamily/Winged helix DNA-binding domain"/>
    <property type="match status" value="1"/>
</dbReference>
<dbReference type="STRING" id="33007.HMPREF3198_00488"/>
<dbReference type="PANTHER" id="PTHR42756">
    <property type="entry name" value="TRANSCRIPTIONAL REGULATOR, MARR"/>
    <property type="match status" value="1"/>
</dbReference>
<evidence type="ECO:0000313" key="6">
    <source>
        <dbReference type="Proteomes" id="UP000235122"/>
    </source>
</evidence>
<dbReference type="EMBL" id="PKKO01000004">
    <property type="protein sequence ID" value="PKY72202.1"/>
    <property type="molecule type" value="Genomic_DNA"/>
</dbReference>
<dbReference type="InterPro" id="IPR036388">
    <property type="entry name" value="WH-like_DNA-bd_sf"/>
</dbReference>
<dbReference type="Proteomes" id="UP000235122">
    <property type="component" value="Unassembled WGS sequence"/>
</dbReference>
<protein>
    <submittedName>
        <fullName evidence="5">MarR family transcriptional regulator</fullName>
    </submittedName>
</protein>
<proteinExistence type="predicted"/>
<evidence type="ECO:0000313" key="5">
    <source>
        <dbReference type="EMBL" id="PKY72202.1"/>
    </source>
</evidence>
<dbReference type="SMART" id="SM00347">
    <property type="entry name" value="HTH_MARR"/>
    <property type="match status" value="1"/>
</dbReference>
<dbReference type="SUPFAM" id="SSF46785">
    <property type="entry name" value="Winged helix' DNA-binding domain"/>
    <property type="match status" value="1"/>
</dbReference>
<keyword evidence="6" id="KW-1185">Reference proteome</keyword>
<evidence type="ECO:0000259" key="4">
    <source>
        <dbReference type="PROSITE" id="PS50995"/>
    </source>
</evidence>
<evidence type="ECO:0000256" key="2">
    <source>
        <dbReference type="ARBA" id="ARBA00023125"/>
    </source>
</evidence>
<sequence length="139" mass="15873">MHVLSRLSRLARHLDLARRRAFSKAELETWEFDVLAALRRAGSPYELTAGKLMNELLVSSGTMTNRVDRLEQKGLVCRRACETDRRVVNVALTELGIRRVEKAMGELLQFEQTALSPLTEAQRRELANLLRPLLANFEK</sequence>
<evidence type="ECO:0000256" key="1">
    <source>
        <dbReference type="ARBA" id="ARBA00023015"/>
    </source>
</evidence>
<dbReference type="GO" id="GO:0003700">
    <property type="term" value="F:DNA-binding transcription factor activity"/>
    <property type="evidence" value="ECO:0007669"/>
    <property type="project" value="InterPro"/>
</dbReference>
<dbReference type="PRINTS" id="PR00598">
    <property type="entry name" value="HTHMARR"/>
</dbReference>